<reference evidence="6" key="1">
    <citation type="submission" date="2020-01" db="EMBL/GenBank/DDBJ databases">
        <authorList>
            <person name="Mishra B."/>
        </authorList>
    </citation>
    <scope>NUCLEOTIDE SEQUENCE [LARGE SCALE GENOMIC DNA]</scope>
</reference>
<dbReference type="Pfam" id="PF00582">
    <property type="entry name" value="Usp"/>
    <property type="match status" value="1"/>
</dbReference>
<feature type="compositionally biased region" description="Low complexity" evidence="4">
    <location>
        <begin position="184"/>
        <end position="199"/>
    </location>
</feature>
<protein>
    <recommendedName>
        <fullName evidence="2">RING-type E3 ubiquitin transferase</fullName>
        <ecNumber evidence="2">2.3.2.27</ecNumber>
    </recommendedName>
</protein>
<dbReference type="InterPro" id="IPR051348">
    <property type="entry name" value="U-box_ubiquitin_ligases"/>
</dbReference>
<dbReference type="CDD" id="cd01989">
    <property type="entry name" value="USP_STK_Ubox_N"/>
    <property type="match status" value="1"/>
</dbReference>
<evidence type="ECO:0000259" key="5">
    <source>
        <dbReference type="Pfam" id="PF00582"/>
    </source>
</evidence>
<dbReference type="SUPFAM" id="SSF52402">
    <property type="entry name" value="Adenine nucleotide alpha hydrolases-like"/>
    <property type="match status" value="1"/>
</dbReference>
<gene>
    <name evidence="6" type="ORF">MERR_LOCUS43845</name>
</gene>
<feature type="region of interest" description="Disordered" evidence="4">
    <location>
        <begin position="161"/>
        <end position="199"/>
    </location>
</feature>
<sequence>MAARRAKGKDSKPNTVIAIDKDKNSQHALKWAVENIVVDSPNCILLHVQTKLRIGAAGENTEAPHDNQEEAHQFFLPFRGFCARKGIIATEVLLHDIDISSAIVDYINNNSIANIVLGSSARNSFLKKFKSADVPTTLLKTTPDTCAVFIVSKGRLLASRSASRLQTPQHSPHPTKQPGLSMVSDPGPTSSTSSSESGR</sequence>
<evidence type="ECO:0000313" key="7">
    <source>
        <dbReference type="Proteomes" id="UP000467841"/>
    </source>
</evidence>
<evidence type="ECO:0000256" key="1">
    <source>
        <dbReference type="ARBA" id="ARBA00000900"/>
    </source>
</evidence>
<keyword evidence="7" id="KW-1185">Reference proteome</keyword>
<feature type="domain" description="UspA" evidence="5">
    <location>
        <begin position="16"/>
        <end position="142"/>
    </location>
</feature>
<accession>A0A6D2KWS6</accession>
<dbReference type="EC" id="2.3.2.27" evidence="2"/>
<dbReference type="InterPro" id="IPR006016">
    <property type="entry name" value="UspA"/>
</dbReference>
<name>A0A6D2KWS6_9BRAS</name>
<dbReference type="OrthoDB" id="1111262at2759"/>
<dbReference type="EMBL" id="CACVBM020001651">
    <property type="protein sequence ID" value="CAA7056609.1"/>
    <property type="molecule type" value="Genomic_DNA"/>
</dbReference>
<dbReference type="AlphaFoldDB" id="A0A6D2KWS6"/>
<comment type="catalytic activity">
    <reaction evidence="1">
        <text>S-ubiquitinyl-[E2 ubiquitin-conjugating enzyme]-L-cysteine + [acceptor protein]-L-lysine = [E2 ubiquitin-conjugating enzyme]-L-cysteine + N(6)-ubiquitinyl-[acceptor protein]-L-lysine.</text>
        <dbReference type="EC" id="2.3.2.27"/>
    </reaction>
</comment>
<dbReference type="PANTHER" id="PTHR45647:SF47">
    <property type="entry name" value="KINASE WITH ADENINE NUCLEOTIDE ALPHA HYDROLASES-LIKE DOMAIN-CONTAINING PROTEIN"/>
    <property type="match status" value="1"/>
</dbReference>
<evidence type="ECO:0000256" key="4">
    <source>
        <dbReference type="SAM" id="MobiDB-lite"/>
    </source>
</evidence>
<evidence type="ECO:0000256" key="3">
    <source>
        <dbReference type="ARBA" id="ARBA00022786"/>
    </source>
</evidence>
<feature type="compositionally biased region" description="Polar residues" evidence="4">
    <location>
        <begin position="161"/>
        <end position="174"/>
    </location>
</feature>
<evidence type="ECO:0000256" key="2">
    <source>
        <dbReference type="ARBA" id="ARBA00012483"/>
    </source>
</evidence>
<dbReference type="Gene3D" id="3.40.50.620">
    <property type="entry name" value="HUPs"/>
    <property type="match status" value="1"/>
</dbReference>
<dbReference type="PANTHER" id="PTHR45647">
    <property type="entry name" value="OS02G0152300 PROTEIN"/>
    <property type="match status" value="1"/>
</dbReference>
<keyword evidence="3" id="KW-0833">Ubl conjugation pathway</keyword>
<dbReference type="InterPro" id="IPR014729">
    <property type="entry name" value="Rossmann-like_a/b/a_fold"/>
</dbReference>
<organism evidence="6 7">
    <name type="scientific">Microthlaspi erraticum</name>
    <dbReference type="NCBI Taxonomy" id="1685480"/>
    <lineage>
        <taxon>Eukaryota</taxon>
        <taxon>Viridiplantae</taxon>
        <taxon>Streptophyta</taxon>
        <taxon>Embryophyta</taxon>
        <taxon>Tracheophyta</taxon>
        <taxon>Spermatophyta</taxon>
        <taxon>Magnoliopsida</taxon>
        <taxon>eudicotyledons</taxon>
        <taxon>Gunneridae</taxon>
        <taxon>Pentapetalae</taxon>
        <taxon>rosids</taxon>
        <taxon>malvids</taxon>
        <taxon>Brassicales</taxon>
        <taxon>Brassicaceae</taxon>
        <taxon>Coluteocarpeae</taxon>
        <taxon>Microthlaspi</taxon>
    </lineage>
</organism>
<proteinExistence type="predicted"/>
<comment type="caution">
    <text evidence="6">The sequence shown here is derived from an EMBL/GenBank/DDBJ whole genome shotgun (WGS) entry which is preliminary data.</text>
</comment>
<dbReference type="GO" id="GO:0061630">
    <property type="term" value="F:ubiquitin protein ligase activity"/>
    <property type="evidence" value="ECO:0007669"/>
    <property type="project" value="UniProtKB-EC"/>
</dbReference>
<evidence type="ECO:0000313" key="6">
    <source>
        <dbReference type="EMBL" id="CAA7056609.1"/>
    </source>
</evidence>
<dbReference type="Proteomes" id="UP000467841">
    <property type="component" value="Unassembled WGS sequence"/>
</dbReference>